<dbReference type="AlphaFoldDB" id="A0A6I4ICY7"/>
<organism evidence="1 2">
    <name type="scientific">Flavobacterium profundi</name>
    <dbReference type="NCBI Taxonomy" id="1774945"/>
    <lineage>
        <taxon>Bacteria</taxon>
        <taxon>Pseudomonadati</taxon>
        <taxon>Bacteroidota</taxon>
        <taxon>Flavobacteriia</taxon>
        <taxon>Flavobacteriales</taxon>
        <taxon>Flavobacteriaceae</taxon>
        <taxon>Flavobacterium</taxon>
    </lineage>
</organism>
<dbReference type="EMBL" id="WQLW01000001">
    <property type="protein sequence ID" value="MVO07543.1"/>
    <property type="molecule type" value="Genomic_DNA"/>
</dbReference>
<dbReference type="Gene3D" id="2.20.110.10">
    <property type="entry name" value="Histone H3 K4-specific methyltransferase SET7/9 N-terminal domain"/>
    <property type="match status" value="1"/>
</dbReference>
<dbReference type="SUPFAM" id="SSF82185">
    <property type="entry name" value="Histone H3 K4-specific methyltransferase SET7/9 N-terminal domain"/>
    <property type="match status" value="1"/>
</dbReference>
<accession>A0A6I4ICY7</accession>
<name>A0A6I4ICY7_9FLAO</name>
<keyword evidence="2" id="KW-1185">Reference proteome</keyword>
<protein>
    <submittedName>
        <fullName evidence="1">Uncharacterized protein</fullName>
    </submittedName>
</protein>
<evidence type="ECO:0000313" key="1">
    <source>
        <dbReference type="EMBL" id="MVO07543.1"/>
    </source>
</evidence>
<sequence>MKSLLNKKKIVIVIIFIALSSKLFSQKKSNEQNVYYELQKDSILEKITKITDGKHIFYNKNRQILIQGTFINGILIDGLVYIRNKNGFLYSIRFYENGKYLRNVHAVEIQDTLSQR</sequence>
<comment type="caution">
    <text evidence="1">The sequence shown here is derived from an EMBL/GenBank/DDBJ whole genome shotgun (WGS) entry which is preliminary data.</text>
</comment>
<dbReference type="RefSeq" id="WP_140995969.1">
    <property type="nucleotide sequence ID" value="NZ_VDCZ01000001.1"/>
</dbReference>
<reference evidence="2" key="1">
    <citation type="submission" date="2019-05" db="EMBL/GenBank/DDBJ databases">
        <title>Flavobacterium profundi sp. nov., isolated from a deep-sea seamount.</title>
        <authorList>
            <person name="Zhang D.-C."/>
        </authorList>
    </citation>
    <scope>NUCLEOTIDE SEQUENCE [LARGE SCALE GENOMIC DNA]</scope>
    <source>
        <strain evidence="2">TP390</strain>
    </source>
</reference>
<proteinExistence type="predicted"/>
<evidence type="ECO:0000313" key="2">
    <source>
        <dbReference type="Proteomes" id="UP000431264"/>
    </source>
</evidence>
<gene>
    <name evidence="1" type="ORF">GOQ30_00025</name>
</gene>
<dbReference type="Proteomes" id="UP000431264">
    <property type="component" value="Unassembled WGS sequence"/>
</dbReference>